<dbReference type="GO" id="GO:0016740">
    <property type="term" value="F:transferase activity"/>
    <property type="evidence" value="ECO:0007669"/>
    <property type="project" value="UniProtKB-KW"/>
</dbReference>
<dbReference type="Proteomes" id="UP000195787">
    <property type="component" value="Unassembled WGS sequence"/>
</dbReference>
<dbReference type="InterPro" id="IPR050229">
    <property type="entry name" value="GlpE_sulfurtransferase"/>
</dbReference>
<keyword evidence="2" id="KW-0808">Transferase</keyword>
<feature type="domain" description="Rhodanese" evidence="1">
    <location>
        <begin position="17"/>
        <end position="97"/>
    </location>
</feature>
<reference evidence="2 3" key="1">
    <citation type="submission" date="2017-02" db="EMBL/GenBank/DDBJ databases">
        <authorList>
            <person name="Peterson S.W."/>
        </authorList>
    </citation>
    <scope>NUCLEOTIDE SEQUENCE [LARGE SCALE GENOMIC DNA]</scope>
    <source>
        <strain evidence="2 3">LMG 22410</strain>
    </source>
</reference>
<sequence length="102" mass="10841">MREVTVTDLAADTGMPVIDVREQHEWDEAHVPHAVHIPMGEIPERYAEIPDGAAIICASGGRSGRVVQYLEQALGIVTHNVSGGTKAWIAEGLSVEKGAAEA</sequence>
<dbReference type="Gene3D" id="3.40.250.10">
    <property type="entry name" value="Rhodanese-like domain"/>
    <property type="match status" value="1"/>
</dbReference>
<protein>
    <submittedName>
        <fullName evidence="2">Rhodanese-related sulfurtransferase</fullName>
    </submittedName>
</protein>
<dbReference type="AlphaFoldDB" id="A0A1R4FKK4"/>
<dbReference type="GeneID" id="303172559"/>
<dbReference type="PANTHER" id="PTHR43031">
    <property type="entry name" value="FAD-DEPENDENT OXIDOREDUCTASE"/>
    <property type="match status" value="1"/>
</dbReference>
<dbReference type="SMART" id="SM00450">
    <property type="entry name" value="RHOD"/>
    <property type="match status" value="1"/>
</dbReference>
<organism evidence="2 3">
    <name type="scientific">Agrococcus casei LMG 22410</name>
    <dbReference type="NCBI Taxonomy" id="1255656"/>
    <lineage>
        <taxon>Bacteria</taxon>
        <taxon>Bacillati</taxon>
        <taxon>Actinomycetota</taxon>
        <taxon>Actinomycetes</taxon>
        <taxon>Micrococcales</taxon>
        <taxon>Microbacteriaceae</taxon>
        <taxon>Agrococcus</taxon>
    </lineage>
</organism>
<evidence type="ECO:0000259" key="1">
    <source>
        <dbReference type="PROSITE" id="PS50206"/>
    </source>
</evidence>
<dbReference type="Pfam" id="PF00581">
    <property type="entry name" value="Rhodanese"/>
    <property type="match status" value="1"/>
</dbReference>
<dbReference type="InterPro" id="IPR036873">
    <property type="entry name" value="Rhodanese-like_dom_sf"/>
</dbReference>
<evidence type="ECO:0000313" key="3">
    <source>
        <dbReference type="Proteomes" id="UP000195787"/>
    </source>
</evidence>
<evidence type="ECO:0000313" key="2">
    <source>
        <dbReference type="EMBL" id="SJM56428.1"/>
    </source>
</evidence>
<proteinExistence type="predicted"/>
<dbReference type="InterPro" id="IPR001763">
    <property type="entry name" value="Rhodanese-like_dom"/>
</dbReference>
<dbReference type="CDD" id="cd00158">
    <property type="entry name" value="RHOD"/>
    <property type="match status" value="1"/>
</dbReference>
<dbReference type="RefSeq" id="WP_086991447.1">
    <property type="nucleotide sequence ID" value="NZ_FUHU01000026.1"/>
</dbReference>
<dbReference type="SUPFAM" id="SSF52821">
    <property type="entry name" value="Rhodanese/Cell cycle control phosphatase"/>
    <property type="match status" value="1"/>
</dbReference>
<dbReference type="PROSITE" id="PS50206">
    <property type="entry name" value="RHODANESE_3"/>
    <property type="match status" value="1"/>
</dbReference>
<name>A0A1R4FKK4_9MICO</name>
<keyword evidence="3" id="KW-1185">Reference proteome</keyword>
<gene>
    <name evidence="2" type="ORF">CZ674_04970</name>
</gene>
<dbReference type="OrthoDB" id="9800872at2"/>
<dbReference type="PANTHER" id="PTHR43031:SF17">
    <property type="entry name" value="SULFURTRANSFERASE YTWF-RELATED"/>
    <property type="match status" value="1"/>
</dbReference>
<accession>A0A1R4FKK4</accession>
<dbReference type="EMBL" id="FUHU01000026">
    <property type="protein sequence ID" value="SJM56428.1"/>
    <property type="molecule type" value="Genomic_DNA"/>
</dbReference>